<dbReference type="InParanoid" id="G3GS96"/>
<gene>
    <name evidence="2" type="ORF">I79_000412</name>
</gene>
<feature type="region of interest" description="Disordered" evidence="1">
    <location>
        <begin position="70"/>
        <end position="104"/>
    </location>
</feature>
<evidence type="ECO:0000313" key="3">
    <source>
        <dbReference type="Proteomes" id="UP000001075"/>
    </source>
</evidence>
<proteinExistence type="predicted"/>
<accession>G3GS96</accession>
<name>G3GS96_CRIGR</name>
<dbReference type="AlphaFoldDB" id="G3GS96"/>
<reference evidence="3" key="1">
    <citation type="journal article" date="2011" name="Nat. Biotechnol.">
        <title>The genomic sequence of the Chinese hamster ovary (CHO)-K1 cell line.</title>
        <authorList>
            <person name="Xu X."/>
            <person name="Nagarajan H."/>
            <person name="Lewis N.E."/>
            <person name="Pan S."/>
            <person name="Cai Z."/>
            <person name="Liu X."/>
            <person name="Chen W."/>
            <person name="Xie M."/>
            <person name="Wang W."/>
            <person name="Hammond S."/>
            <person name="Andersen M.R."/>
            <person name="Neff N."/>
            <person name="Passarelli B."/>
            <person name="Koh W."/>
            <person name="Fan H.C."/>
            <person name="Wang J."/>
            <person name="Gui Y."/>
            <person name="Lee K.H."/>
            <person name="Betenbaugh M.J."/>
            <person name="Quake S.R."/>
            <person name="Famili I."/>
            <person name="Palsson B.O."/>
            <person name="Wang J."/>
        </authorList>
    </citation>
    <scope>NUCLEOTIDE SEQUENCE [LARGE SCALE GENOMIC DNA]</scope>
    <source>
        <strain evidence="3">CHO K1 cell line</strain>
    </source>
</reference>
<organism evidence="2 3">
    <name type="scientific">Cricetulus griseus</name>
    <name type="common">Chinese hamster</name>
    <name type="synonym">Cricetulus barabensis griseus</name>
    <dbReference type="NCBI Taxonomy" id="10029"/>
    <lineage>
        <taxon>Eukaryota</taxon>
        <taxon>Metazoa</taxon>
        <taxon>Chordata</taxon>
        <taxon>Craniata</taxon>
        <taxon>Vertebrata</taxon>
        <taxon>Euteleostomi</taxon>
        <taxon>Mammalia</taxon>
        <taxon>Eutheria</taxon>
        <taxon>Euarchontoglires</taxon>
        <taxon>Glires</taxon>
        <taxon>Rodentia</taxon>
        <taxon>Myomorpha</taxon>
        <taxon>Muroidea</taxon>
        <taxon>Cricetidae</taxon>
        <taxon>Cricetinae</taxon>
        <taxon>Cricetulus</taxon>
    </lineage>
</organism>
<dbReference type="EMBL" id="JH000007">
    <property type="protein sequence ID" value="EGV94450.1"/>
    <property type="molecule type" value="Genomic_DNA"/>
</dbReference>
<protein>
    <submittedName>
        <fullName evidence="2">Uncharacterized protein</fullName>
    </submittedName>
</protein>
<evidence type="ECO:0000313" key="2">
    <source>
        <dbReference type="EMBL" id="EGV94450.1"/>
    </source>
</evidence>
<dbReference type="Proteomes" id="UP000001075">
    <property type="component" value="Unassembled WGS sequence"/>
</dbReference>
<evidence type="ECO:0000256" key="1">
    <source>
        <dbReference type="SAM" id="MobiDB-lite"/>
    </source>
</evidence>
<sequence>MGIETRMALKAAWSLYTKATGCGPDSRLHVARWCHGNTGINNDISCSRTTTGIDMAFCCSSQGLDGTMAPVDSKSLQDRYGPSGSMAHEPELGPRRQFWSLESA</sequence>